<evidence type="ECO:0000313" key="7">
    <source>
        <dbReference type="Proteomes" id="UP001237642"/>
    </source>
</evidence>
<dbReference type="GO" id="GO:0006357">
    <property type="term" value="P:regulation of transcription by RNA polymerase II"/>
    <property type="evidence" value="ECO:0007669"/>
    <property type="project" value="TreeGrafter"/>
</dbReference>
<dbReference type="EMBL" id="JAUIZM010000003">
    <property type="protein sequence ID" value="KAK1395054.1"/>
    <property type="molecule type" value="Genomic_DNA"/>
</dbReference>
<dbReference type="InterPro" id="IPR053031">
    <property type="entry name" value="Cuticle_assoc_protein"/>
</dbReference>
<dbReference type="GO" id="GO:0005634">
    <property type="term" value="C:nucleus"/>
    <property type="evidence" value="ECO:0007669"/>
    <property type="project" value="TreeGrafter"/>
</dbReference>
<evidence type="ECO:0000256" key="1">
    <source>
        <dbReference type="ARBA" id="ARBA00022723"/>
    </source>
</evidence>
<dbReference type="AlphaFoldDB" id="A0AAD8J1C9"/>
<accession>A0AAD8J1C9</accession>
<proteinExistence type="predicted"/>
<keyword evidence="1" id="KW-0479">Metal-binding</keyword>
<gene>
    <name evidence="6" type="ORF">POM88_014110</name>
</gene>
<dbReference type="SUPFAM" id="SSF57667">
    <property type="entry name" value="beta-beta-alpha zinc fingers"/>
    <property type="match status" value="1"/>
</dbReference>
<evidence type="ECO:0000256" key="4">
    <source>
        <dbReference type="PROSITE-ProRule" id="PRU00027"/>
    </source>
</evidence>
<feature type="domain" description="BED-type" evidence="5">
    <location>
        <begin position="67"/>
        <end position="122"/>
    </location>
</feature>
<dbReference type="PROSITE" id="PS50808">
    <property type="entry name" value="ZF_BED"/>
    <property type="match status" value="1"/>
</dbReference>
<dbReference type="SMART" id="SM00614">
    <property type="entry name" value="ZnF_BED"/>
    <property type="match status" value="1"/>
</dbReference>
<dbReference type="Proteomes" id="UP001237642">
    <property type="component" value="Unassembled WGS sequence"/>
</dbReference>
<reference evidence="6" key="1">
    <citation type="submission" date="2023-02" db="EMBL/GenBank/DDBJ databases">
        <title>Genome of toxic invasive species Heracleum sosnowskyi carries increased number of genes despite the absence of recent whole-genome duplications.</title>
        <authorList>
            <person name="Schelkunov M."/>
            <person name="Shtratnikova V."/>
            <person name="Makarenko M."/>
            <person name="Klepikova A."/>
            <person name="Omelchenko D."/>
            <person name="Novikova G."/>
            <person name="Obukhova E."/>
            <person name="Bogdanov V."/>
            <person name="Penin A."/>
            <person name="Logacheva M."/>
        </authorList>
    </citation>
    <scope>NUCLEOTIDE SEQUENCE</scope>
    <source>
        <strain evidence="6">Hsosn_3</strain>
        <tissue evidence="6">Leaf</tissue>
    </source>
</reference>
<keyword evidence="2 4" id="KW-0863">Zinc-finger</keyword>
<reference evidence="6" key="2">
    <citation type="submission" date="2023-05" db="EMBL/GenBank/DDBJ databases">
        <authorList>
            <person name="Schelkunov M.I."/>
        </authorList>
    </citation>
    <scope>NUCLEOTIDE SEQUENCE</scope>
    <source>
        <strain evidence="6">Hsosn_3</strain>
        <tissue evidence="6">Leaf</tissue>
    </source>
</reference>
<evidence type="ECO:0000256" key="2">
    <source>
        <dbReference type="ARBA" id="ARBA00022771"/>
    </source>
</evidence>
<keyword evidence="3" id="KW-0862">Zinc</keyword>
<sequence length="122" mass="14188">MTPYFQFQIWVMNLLKTKMKISTRSICLKRENKLTDGSRIEIVGSASEAATQNNQSEDKLYQRKRRGPTSEVWQYLDRLEVDGKDYVRCKFCATTLNVSDNKSTSSFNRHVEKCLAKQGQNR</sequence>
<name>A0AAD8J1C9_9APIA</name>
<dbReference type="GO" id="GO:0008270">
    <property type="term" value="F:zinc ion binding"/>
    <property type="evidence" value="ECO:0007669"/>
    <property type="project" value="UniProtKB-KW"/>
</dbReference>
<organism evidence="6 7">
    <name type="scientific">Heracleum sosnowskyi</name>
    <dbReference type="NCBI Taxonomy" id="360622"/>
    <lineage>
        <taxon>Eukaryota</taxon>
        <taxon>Viridiplantae</taxon>
        <taxon>Streptophyta</taxon>
        <taxon>Embryophyta</taxon>
        <taxon>Tracheophyta</taxon>
        <taxon>Spermatophyta</taxon>
        <taxon>Magnoliopsida</taxon>
        <taxon>eudicotyledons</taxon>
        <taxon>Gunneridae</taxon>
        <taxon>Pentapetalae</taxon>
        <taxon>asterids</taxon>
        <taxon>campanulids</taxon>
        <taxon>Apiales</taxon>
        <taxon>Apiaceae</taxon>
        <taxon>Apioideae</taxon>
        <taxon>apioid superclade</taxon>
        <taxon>Tordylieae</taxon>
        <taxon>Tordyliinae</taxon>
        <taxon>Heracleum</taxon>
    </lineage>
</organism>
<dbReference type="GO" id="GO:1990837">
    <property type="term" value="F:sequence-specific double-stranded DNA binding"/>
    <property type="evidence" value="ECO:0007669"/>
    <property type="project" value="TreeGrafter"/>
</dbReference>
<dbReference type="InterPro" id="IPR036236">
    <property type="entry name" value="Znf_C2H2_sf"/>
</dbReference>
<protein>
    <recommendedName>
        <fullName evidence="5">BED-type domain-containing protein</fullName>
    </recommendedName>
</protein>
<dbReference type="Pfam" id="PF02892">
    <property type="entry name" value="zf-BED"/>
    <property type="match status" value="1"/>
</dbReference>
<evidence type="ECO:0000313" key="6">
    <source>
        <dbReference type="EMBL" id="KAK1395054.1"/>
    </source>
</evidence>
<dbReference type="PANTHER" id="PTHR34396">
    <property type="entry name" value="OS03G0264950 PROTEIN-RELATED"/>
    <property type="match status" value="1"/>
</dbReference>
<comment type="caution">
    <text evidence="6">The sequence shown here is derived from an EMBL/GenBank/DDBJ whole genome shotgun (WGS) entry which is preliminary data.</text>
</comment>
<dbReference type="InterPro" id="IPR003656">
    <property type="entry name" value="Znf_BED"/>
</dbReference>
<evidence type="ECO:0000259" key="5">
    <source>
        <dbReference type="PROSITE" id="PS50808"/>
    </source>
</evidence>
<keyword evidence="7" id="KW-1185">Reference proteome</keyword>
<dbReference type="PANTHER" id="PTHR34396:SF25">
    <property type="entry name" value="BOUNDARY ELEMENT ASSOCIATED FACTOR"/>
    <property type="match status" value="1"/>
</dbReference>
<evidence type="ECO:0000256" key="3">
    <source>
        <dbReference type="ARBA" id="ARBA00022833"/>
    </source>
</evidence>